<organism evidence="2 3">
    <name type="scientific">Panagrolaimus superbus</name>
    <dbReference type="NCBI Taxonomy" id="310955"/>
    <lineage>
        <taxon>Eukaryota</taxon>
        <taxon>Metazoa</taxon>
        <taxon>Ecdysozoa</taxon>
        <taxon>Nematoda</taxon>
        <taxon>Chromadorea</taxon>
        <taxon>Rhabditida</taxon>
        <taxon>Tylenchina</taxon>
        <taxon>Panagrolaimomorpha</taxon>
        <taxon>Panagrolaimoidea</taxon>
        <taxon>Panagrolaimidae</taxon>
        <taxon>Panagrolaimus</taxon>
    </lineage>
</organism>
<feature type="transmembrane region" description="Helical" evidence="1">
    <location>
        <begin position="94"/>
        <end position="117"/>
    </location>
</feature>
<evidence type="ECO:0000256" key="1">
    <source>
        <dbReference type="SAM" id="Phobius"/>
    </source>
</evidence>
<proteinExistence type="predicted"/>
<name>A0A914Y3M0_9BILA</name>
<evidence type="ECO:0000313" key="3">
    <source>
        <dbReference type="WBParaSite" id="PSU_v2.g12363.t1"/>
    </source>
</evidence>
<reference evidence="3" key="1">
    <citation type="submission" date="2022-11" db="UniProtKB">
        <authorList>
            <consortium name="WormBaseParasite"/>
        </authorList>
    </citation>
    <scope>IDENTIFICATION</scope>
</reference>
<dbReference type="AlphaFoldDB" id="A0A914Y3M0"/>
<evidence type="ECO:0000313" key="2">
    <source>
        <dbReference type="Proteomes" id="UP000887577"/>
    </source>
</evidence>
<protein>
    <submittedName>
        <fullName evidence="3">Uncharacterized protein</fullName>
    </submittedName>
</protein>
<sequence length="138" mass="15415">MCNCSMAWLINDLMSPTHTINLKSIGSQGSNWGHAEFKCAAPYVLKNVPFIQLSKHFCPNEAKKDRKIVAVENITSTVVPTTESPSSEFAVSRFHIGITVILSALSFIFGISIFPVFRYCFRRSSKKNDSGFTNQKFS</sequence>
<keyword evidence="2" id="KW-1185">Reference proteome</keyword>
<dbReference type="WBParaSite" id="PSU_v2.g12363.t1">
    <property type="protein sequence ID" value="PSU_v2.g12363.t1"/>
    <property type="gene ID" value="PSU_v2.g12363"/>
</dbReference>
<accession>A0A914Y3M0</accession>
<keyword evidence="1" id="KW-1133">Transmembrane helix</keyword>
<dbReference type="Proteomes" id="UP000887577">
    <property type="component" value="Unplaced"/>
</dbReference>
<keyword evidence="1" id="KW-0472">Membrane</keyword>
<keyword evidence="1" id="KW-0812">Transmembrane</keyword>